<evidence type="ECO:0000256" key="5">
    <source>
        <dbReference type="ARBA" id="ARBA00022842"/>
    </source>
</evidence>
<evidence type="ECO:0000256" key="3">
    <source>
        <dbReference type="ARBA" id="ARBA00022723"/>
    </source>
</evidence>
<keyword evidence="6" id="KW-0464">Manganese</keyword>
<keyword evidence="4 8" id="KW-0378">Hydrolase</keyword>
<dbReference type="CDD" id="cd03426">
    <property type="entry name" value="NUDIX_CoAse_Nudt7"/>
    <property type="match status" value="1"/>
</dbReference>
<dbReference type="PROSITE" id="PS51462">
    <property type="entry name" value="NUDIX"/>
    <property type="match status" value="1"/>
</dbReference>
<evidence type="ECO:0000256" key="1">
    <source>
        <dbReference type="ARBA" id="ARBA00001936"/>
    </source>
</evidence>
<feature type="non-terminal residue" evidence="8">
    <location>
        <position position="1"/>
    </location>
</feature>
<dbReference type="Gene3D" id="3.90.79.10">
    <property type="entry name" value="Nucleoside Triphosphate Pyrophosphohydrolase"/>
    <property type="match status" value="1"/>
</dbReference>
<sequence length="230" mass="24336">AWLPGAPAPWASLPEAARGRLSVAQVVGAVLPGEPPFPTVPAGWRLAAVLVALFEEAGQARVVLTRRSDRLRSHRGEVSFPGGQVEPGEALAAAACREAREEIGLAPETVTLVGHLDPLATVSSRRVLVPVVGVLPGRPEARRNPAEVARVFDVALVDLLADGVFHEERWPARAGWPEGLRPRGDDGRSAHYPVWFFDVAGETVWGATARVLVDLLGRSLGLGSPTGQTG</sequence>
<accession>A0ABV6C1M8</accession>
<keyword evidence="9" id="KW-1185">Reference proteome</keyword>
<evidence type="ECO:0000256" key="2">
    <source>
        <dbReference type="ARBA" id="ARBA00001946"/>
    </source>
</evidence>
<evidence type="ECO:0000259" key="7">
    <source>
        <dbReference type="PROSITE" id="PS51462"/>
    </source>
</evidence>
<dbReference type="RefSeq" id="WP_377788885.1">
    <property type="nucleotide sequence ID" value="NZ_JBHLYQ010000038.1"/>
</dbReference>
<keyword evidence="3" id="KW-0479">Metal-binding</keyword>
<dbReference type="Proteomes" id="UP001589788">
    <property type="component" value="Unassembled WGS sequence"/>
</dbReference>
<evidence type="ECO:0000313" key="9">
    <source>
        <dbReference type="Proteomes" id="UP001589788"/>
    </source>
</evidence>
<dbReference type="InterPro" id="IPR000086">
    <property type="entry name" value="NUDIX_hydrolase_dom"/>
</dbReference>
<dbReference type="PROSITE" id="PS00893">
    <property type="entry name" value="NUDIX_BOX"/>
    <property type="match status" value="1"/>
</dbReference>
<evidence type="ECO:0000256" key="6">
    <source>
        <dbReference type="ARBA" id="ARBA00023211"/>
    </source>
</evidence>
<evidence type="ECO:0000313" key="8">
    <source>
        <dbReference type="EMBL" id="MFC0081592.1"/>
    </source>
</evidence>
<evidence type="ECO:0000256" key="4">
    <source>
        <dbReference type="ARBA" id="ARBA00022801"/>
    </source>
</evidence>
<dbReference type="SUPFAM" id="SSF55811">
    <property type="entry name" value="Nudix"/>
    <property type="match status" value="1"/>
</dbReference>
<dbReference type="GO" id="GO:0035539">
    <property type="term" value="F:8-oxo-7,8-dihydrodeoxyguanosine triphosphate pyrophosphatase activity"/>
    <property type="evidence" value="ECO:0007669"/>
    <property type="project" value="UniProtKB-EC"/>
</dbReference>
<dbReference type="PANTHER" id="PTHR12992">
    <property type="entry name" value="NUDIX HYDROLASE"/>
    <property type="match status" value="1"/>
</dbReference>
<dbReference type="InterPro" id="IPR020084">
    <property type="entry name" value="NUDIX_hydrolase_CS"/>
</dbReference>
<dbReference type="EMBL" id="JBHLYQ010000038">
    <property type="protein sequence ID" value="MFC0081592.1"/>
    <property type="molecule type" value="Genomic_DNA"/>
</dbReference>
<dbReference type="InterPro" id="IPR045121">
    <property type="entry name" value="CoAse"/>
</dbReference>
<dbReference type="Pfam" id="PF00293">
    <property type="entry name" value="NUDIX"/>
    <property type="match status" value="1"/>
</dbReference>
<name>A0ABV6C1M8_9ACTN</name>
<reference evidence="8 9" key="1">
    <citation type="submission" date="2024-09" db="EMBL/GenBank/DDBJ databases">
        <authorList>
            <person name="Sun Q."/>
            <person name="Mori K."/>
        </authorList>
    </citation>
    <scope>NUCLEOTIDE SEQUENCE [LARGE SCALE GENOMIC DNA]</scope>
    <source>
        <strain evidence="8 9">JCM 15389</strain>
    </source>
</reference>
<comment type="caution">
    <text evidence="8">The sequence shown here is derived from an EMBL/GenBank/DDBJ whole genome shotgun (WGS) entry which is preliminary data.</text>
</comment>
<organism evidence="8 9">
    <name type="scientific">Aciditerrimonas ferrireducens</name>
    <dbReference type="NCBI Taxonomy" id="667306"/>
    <lineage>
        <taxon>Bacteria</taxon>
        <taxon>Bacillati</taxon>
        <taxon>Actinomycetota</taxon>
        <taxon>Acidimicrobiia</taxon>
        <taxon>Acidimicrobiales</taxon>
        <taxon>Acidimicrobiaceae</taxon>
        <taxon>Aciditerrimonas</taxon>
    </lineage>
</organism>
<keyword evidence="5" id="KW-0460">Magnesium</keyword>
<protein>
    <submittedName>
        <fullName evidence="8">NUDIX hydrolase</fullName>
        <ecNumber evidence="8">3.6.1.55</ecNumber>
    </submittedName>
</protein>
<comment type="cofactor">
    <cofactor evidence="2">
        <name>Mg(2+)</name>
        <dbReference type="ChEBI" id="CHEBI:18420"/>
    </cofactor>
</comment>
<gene>
    <name evidence="8" type="ORF">ACFFRE_05450</name>
</gene>
<comment type="cofactor">
    <cofactor evidence="1">
        <name>Mn(2+)</name>
        <dbReference type="ChEBI" id="CHEBI:29035"/>
    </cofactor>
</comment>
<dbReference type="InterPro" id="IPR015797">
    <property type="entry name" value="NUDIX_hydrolase-like_dom_sf"/>
</dbReference>
<dbReference type="EC" id="3.6.1.55" evidence="8"/>
<dbReference type="PANTHER" id="PTHR12992:SF11">
    <property type="entry name" value="MITOCHONDRIAL COENZYME A DIPHOSPHATASE NUDT8"/>
    <property type="match status" value="1"/>
</dbReference>
<feature type="domain" description="Nudix hydrolase" evidence="7">
    <location>
        <begin position="44"/>
        <end position="178"/>
    </location>
</feature>
<proteinExistence type="predicted"/>